<sequence>MGLNLESLTIRYGSAPPAVQGVSLALGAGRIAALIGPSGCGKTSLLRAVAGLVPVAEGRIRVAGTDVSGVAPEQRQVGMMFQDYALFPHLRVDQNIAFGLHRRTRAERERRVAQMLEMTGLADLAREPIHQLSGGQQQRVALARALAPQPRVMLLDEPFSALDVELRERLAHEVRQILRQSQTTTLLVTHDQSEAFALADEVGVMNAGRLEQWGEPQDLYLQPATPFAADFVGRGTLISPALGQALGFGPGVLPEIAAPDGGPPHWLLRPADLCIADEGIPPGSAARPVLSAELVRKSFRGADWLYTLRLTALPGPQGTAPEVRVQVPAWSRHDCGTALPLRPAFRPLHPAPGMDVPSA</sequence>
<protein>
    <submittedName>
        <fullName evidence="1">ABC transporter ATP-binding protein</fullName>
    </submittedName>
</protein>
<organism evidence="1 2">
    <name type="scientific">Amphibiibacter pelophylacis</name>
    <dbReference type="NCBI Taxonomy" id="1799477"/>
    <lineage>
        <taxon>Bacteria</taxon>
        <taxon>Pseudomonadati</taxon>
        <taxon>Pseudomonadota</taxon>
        <taxon>Betaproteobacteria</taxon>
        <taxon>Burkholderiales</taxon>
        <taxon>Sphaerotilaceae</taxon>
        <taxon>Amphibiibacter</taxon>
    </lineage>
</organism>
<gene>
    <name evidence="1" type="ORF">RV045_01655</name>
</gene>
<proteinExistence type="predicted"/>
<dbReference type="EMBL" id="JAWDIE010000002">
    <property type="protein sequence ID" value="MEJ7137134.1"/>
    <property type="molecule type" value="Genomic_DNA"/>
</dbReference>
<keyword evidence="1" id="KW-0067">ATP-binding</keyword>
<keyword evidence="2" id="KW-1185">Reference proteome</keyword>
<reference evidence="1" key="1">
    <citation type="submission" date="2023-10" db="EMBL/GenBank/DDBJ databases">
        <title>Amphibacter perezi, gen. nov., sp. nov. a novel taxa of the family Comamonadaceae, class Betaproteobacteria isolated from the skin microbiota of Pelophylax perezi from different populations.</title>
        <authorList>
            <person name="Costa S."/>
            <person name="Proenca D.N."/>
            <person name="Lopes I."/>
            <person name="Morais P.V."/>
        </authorList>
    </citation>
    <scope>NUCLEOTIDE SEQUENCE</scope>
    <source>
        <strain evidence="1">SL12-8</strain>
    </source>
</reference>
<dbReference type="Proteomes" id="UP001364695">
    <property type="component" value="Unassembled WGS sequence"/>
</dbReference>
<keyword evidence="1" id="KW-0547">Nucleotide-binding</keyword>
<evidence type="ECO:0000313" key="1">
    <source>
        <dbReference type="EMBL" id="MEJ7137134.1"/>
    </source>
</evidence>
<accession>A0ACC6NZZ9</accession>
<comment type="caution">
    <text evidence="1">The sequence shown here is derived from an EMBL/GenBank/DDBJ whole genome shotgun (WGS) entry which is preliminary data.</text>
</comment>
<name>A0ACC6NZZ9_9BURK</name>
<evidence type="ECO:0000313" key="2">
    <source>
        <dbReference type="Proteomes" id="UP001364695"/>
    </source>
</evidence>